<reference evidence="3" key="1">
    <citation type="submission" date="2021-02" db="EMBL/GenBank/DDBJ databases">
        <authorList>
            <person name="Nowell W R."/>
        </authorList>
    </citation>
    <scope>NUCLEOTIDE SEQUENCE</scope>
</reference>
<dbReference type="InterPro" id="IPR002048">
    <property type="entry name" value="EF_hand_dom"/>
</dbReference>
<keyword evidence="1" id="KW-0106">Calcium</keyword>
<dbReference type="SUPFAM" id="SSF47473">
    <property type="entry name" value="EF-hand"/>
    <property type="match status" value="1"/>
</dbReference>
<sequence>MGNRSQRNTFDTWDLQRLQQATGLPQQQLVQLYQRFQEEAGRDGQISKSEFRDFYEELGQGNASHRAIDQVFRAFDRDNSGRLNFEEFVSAVIMLNQQSNPYDRVSFLIDQHNPNASQGYITPEYGQHVFSRMNDFYGTNVDPYDAWSQLDNGQGYVSSNQFAEYLANHPQYSQFQY</sequence>
<evidence type="ECO:0000313" key="4">
    <source>
        <dbReference type="EMBL" id="CAF4252632.1"/>
    </source>
</evidence>
<dbReference type="EMBL" id="CAJOBA010052215">
    <property type="protein sequence ID" value="CAF4252632.1"/>
    <property type="molecule type" value="Genomic_DNA"/>
</dbReference>
<dbReference type="InterPro" id="IPR011992">
    <property type="entry name" value="EF-hand-dom_pair"/>
</dbReference>
<dbReference type="PROSITE" id="PS50222">
    <property type="entry name" value="EF_HAND_2"/>
    <property type="match status" value="1"/>
</dbReference>
<dbReference type="Gene3D" id="1.10.238.10">
    <property type="entry name" value="EF-hand"/>
    <property type="match status" value="1"/>
</dbReference>
<evidence type="ECO:0000256" key="1">
    <source>
        <dbReference type="ARBA" id="ARBA00022837"/>
    </source>
</evidence>
<gene>
    <name evidence="3" type="ORF">OVA965_LOCUS35159</name>
    <name evidence="4" type="ORF">TMI583_LOCUS36119</name>
</gene>
<dbReference type="Proteomes" id="UP000682733">
    <property type="component" value="Unassembled WGS sequence"/>
</dbReference>
<dbReference type="GO" id="GO:0005509">
    <property type="term" value="F:calcium ion binding"/>
    <property type="evidence" value="ECO:0007669"/>
    <property type="project" value="InterPro"/>
</dbReference>
<evidence type="ECO:0000313" key="5">
    <source>
        <dbReference type="Proteomes" id="UP000677228"/>
    </source>
</evidence>
<accession>A0A8S2FGB7</accession>
<protein>
    <recommendedName>
        <fullName evidence="2">EF-hand domain-containing protein</fullName>
    </recommendedName>
</protein>
<comment type="caution">
    <text evidence="3">The sequence shown here is derived from an EMBL/GenBank/DDBJ whole genome shotgun (WGS) entry which is preliminary data.</text>
</comment>
<dbReference type="Proteomes" id="UP000677228">
    <property type="component" value="Unassembled WGS sequence"/>
</dbReference>
<evidence type="ECO:0000313" key="3">
    <source>
        <dbReference type="EMBL" id="CAF1458976.1"/>
    </source>
</evidence>
<proteinExistence type="predicted"/>
<dbReference type="AlphaFoldDB" id="A0A8S2FGB7"/>
<organism evidence="3 5">
    <name type="scientific">Didymodactylos carnosus</name>
    <dbReference type="NCBI Taxonomy" id="1234261"/>
    <lineage>
        <taxon>Eukaryota</taxon>
        <taxon>Metazoa</taxon>
        <taxon>Spiralia</taxon>
        <taxon>Gnathifera</taxon>
        <taxon>Rotifera</taxon>
        <taxon>Eurotatoria</taxon>
        <taxon>Bdelloidea</taxon>
        <taxon>Philodinida</taxon>
        <taxon>Philodinidae</taxon>
        <taxon>Didymodactylos</taxon>
    </lineage>
</organism>
<dbReference type="PROSITE" id="PS00018">
    <property type="entry name" value="EF_HAND_1"/>
    <property type="match status" value="1"/>
</dbReference>
<evidence type="ECO:0000259" key="2">
    <source>
        <dbReference type="PROSITE" id="PS50222"/>
    </source>
</evidence>
<dbReference type="SMART" id="SM00054">
    <property type="entry name" value="EFh"/>
    <property type="match status" value="1"/>
</dbReference>
<dbReference type="CDD" id="cd00051">
    <property type="entry name" value="EFh"/>
    <property type="match status" value="1"/>
</dbReference>
<dbReference type="InterPro" id="IPR018247">
    <property type="entry name" value="EF_Hand_1_Ca_BS"/>
</dbReference>
<name>A0A8S2FGB7_9BILA</name>
<feature type="domain" description="EF-hand" evidence="2">
    <location>
        <begin position="63"/>
        <end position="98"/>
    </location>
</feature>
<dbReference type="EMBL" id="CAJNOK010030354">
    <property type="protein sequence ID" value="CAF1458976.1"/>
    <property type="molecule type" value="Genomic_DNA"/>
</dbReference>
<dbReference type="Pfam" id="PF13499">
    <property type="entry name" value="EF-hand_7"/>
    <property type="match status" value="1"/>
</dbReference>